<comment type="caution">
    <text evidence="2">The sequence shown here is derived from an EMBL/GenBank/DDBJ whole genome shotgun (WGS) entry which is preliminary data.</text>
</comment>
<evidence type="ECO:0000313" key="3">
    <source>
        <dbReference type="Proteomes" id="UP000559027"/>
    </source>
</evidence>
<gene>
    <name evidence="2" type="ORF">D9756_004431</name>
</gene>
<dbReference type="OrthoDB" id="277832at2759"/>
<keyword evidence="3" id="KW-1185">Reference proteome</keyword>
<reference evidence="2 3" key="1">
    <citation type="journal article" date="2020" name="ISME J.">
        <title>Uncovering the hidden diversity of litter-decomposition mechanisms in mushroom-forming fungi.</title>
        <authorList>
            <person name="Floudas D."/>
            <person name="Bentzer J."/>
            <person name="Ahren D."/>
            <person name="Johansson T."/>
            <person name="Persson P."/>
            <person name="Tunlid A."/>
        </authorList>
    </citation>
    <scope>NUCLEOTIDE SEQUENCE [LARGE SCALE GENOMIC DNA]</scope>
    <source>
        <strain evidence="2 3">CBS 146.42</strain>
    </source>
</reference>
<dbReference type="InterPro" id="IPR009210">
    <property type="entry name" value="ASCC1"/>
</dbReference>
<dbReference type="PANTHER" id="PTHR13360:SF1">
    <property type="entry name" value="ACTIVATING SIGNAL COINTEGRATOR 1 COMPLEX SUBUNIT 1"/>
    <property type="match status" value="1"/>
</dbReference>
<dbReference type="Gene3D" id="3.90.1140.10">
    <property type="entry name" value="Cyclic phosphodiesterase"/>
    <property type="match status" value="1"/>
</dbReference>
<accession>A0A8H5LKK7</accession>
<protein>
    <recommendedName>
        <fullName evidence="1">A-kinase anchor protein 7-like phosphoesterase domain-containing protein</fullName>
    </recommendedName>
</protein>
<dbReference type="EMBL" id="JAACJO010000003">
    <property type="protein sequence ID" value="KAF5360756.1"/>
    <property type="molecule type" value="Genomic_DNA"/>
</dbReference>
<evidence type="ECO:0000259" key="1">
    <source>
        <dbReference type="Pfam" id="PF10469"/>
    </source>
</evidence>
<dbReference type="AlphaFoldDB" id="A0A8H5LKK7"/>
<dbReference type="InterPro" id="IPR019510">
    <property type="entry name" value="AKAP7-like_phosphoesterase"/>
</dbReference>
<proteinExistence type="predicted"/>
<name>A0A8H5LKK7_9AGAR</name>
<sequence>MPPRRQPLQRLPAAPRPTHFLALPLHNHSTLRTRVANFQRSLFDGEGKPLVRGLDRTIIIDPRRLHLTLGVMALERVEDALALLQSLQPQLRALLAEQHTAVKVKLEKLDVLKTERRTGADGVEEIDAHVLYLGVPERVADDEETLRLKRVCDVVHQAFKKAGHITETRPLKLHCTILNTSHRRPRRREAFSYSDILKTVTAASSFGTYDVERVELWEMGSRGPNNEYISCGGINLG</sequence>
<dbReference type="GO" id="GO:0005634">
    <property type="term" value="C:nucleus"/>
    <property type="evidence" value="ECO:0007669"/>
    <property type="project" value="TreeGrafter"/>
</dbReference>
<dbReference type="GO" id="GO:0006355">
    <property type="term" value="P:regulation of DNA-templated transcription"/>
    <property type="evidence" value="ECO:0007669"/>
    <property type="project" value="TreeGrafter"/>
</dbReference>
<evidence type="ECO:0000313" key="2">
    <source>
        <dbReference type="EMBL" id="KAF5360756.1"/>
    </source>
</evidence>
<dbReference type="Pfam" id="PF10469">
    <property type="entry name" value="AKAP7_NLS"/>
    <property type="match status" value="1"/>
</dbReference>
<dbReference type="InterPro" id="IPR009097">
    <property type="entry name" value="Cyclic_Pdiesterase"/>
</dbReference>
<feature type="domain" description="A-kinase anchor protein 7-like phosphoesterase" evidence="1">
    <location>
        <begin position="17"/>
        <end position="234"/>
    </location>
</feature>
<dbReference type="SUPFAM" id="SSF55144">
    <property type="entry name" value="LigT-like"/>
    <property type="match status" value="1"/>
</dbReference>
<dbReference type="GO" id="GO:0006307">
    <property type="term" value="P:DNA alkylation repair"/>
    <property type="evidence" value="ECO:0007669"/>
    <property type="project" value="InterPro"/>
</dbReference>
<organism evidence="2 3">
    <name type="scientific">Leucocoprinus leucothites</name>
    <dbReference type="NCBI Taxonomy" id="201217"/>
    <lineage>
        <taxon>Eukaryota</taxon>
        <taxon>Fungi</taxon>
        <taxon>Dikarya</taxon>
        <taxon>Basidiomycota</taxon>
        <taxon>Agaricomycotina</taxon>
        <taxon>Agaricomycetes</taxon>
        <taxon>Agaricomycetidae</taxon>
        <taxon>Agaricales</taxon>
        <taxon>Agaricineae</taxon>
        <taxon>Agaricaceae</taxon>
        <taxon>Leucocoprinus</taxon>
    </lineage>
</organism>
<dbReference type="Proteomes" id="UP000559027">
    <property type="component" value="Unassembled WGS sequence"/>
</dbReference>
<dbReference type="PANTHER" id="PTHR13360">
    <property type="entry name" value="ACTIVATING SIGNAL COINTEGRATOR 1 COMPLEX SUBUNIT 1"/>
    <property type="match status" value="1"/>
</dbReference>